<evidence type="ECO:0000256" key="4">
    <source>
        <dbReference type="SAM" id="MobiDB-lite"/>
    </source>
</evidence>
<accession>A0A5E8BI57</accession>
<dbReference type="InterPro" id="IPR037379">
    <property type="entry name" value="WDR74/Nsa1"/>
</dbReference>
<dbReference type="GO" id="GO:0030687">
    <property type="term" value="C:preribosome, large subunit precursor"/>
    <property type="evidence" value="ECO:0007669"/>
    <property type="project" value="TreeGrafter"/>
</dbReference>
<dbReference type="AlphaFoldDB" id="A0A5E8BI57"/>
<dbReference type="OrthoDB" id="18388at2759"/>
<keyword evidence="6" id="KW-1185">Reference proteome</keyword>
<comment type="function">
    <text evidence="1">Involved in the biogenesis of the 60S ribosomal subunit.</text>
</comment>
<organism evidence="5 6">
    <name type="scientific">Magnusiomyces paraingens</name>
    <dbReference type="NCBI Taxonomy" id="2606893"/>
    <lineage>
        <taxon>Eukaryota</taxon>
        <taxon>Fungi</taxon>
        <taxon>Dikarya</taxon>
        <taxon>Ascomycota</taxon>
        <taxon>Saccharomycotina</taxon>
        <taxon>Dipodascomycetes</taxon>
        <taxon>Dipodascales</taxon>
        <taxon>Dipodascaceae</taxon>
        <taxon>Magnusiomyces</taxon>
    </lineage>
</organism>
<evidence type="ECO:0000256" key="3">
    <source>
        <dbReference type="ARBA" id="ARBA00014234"/>
    </source>
</evidence>
<name>A0A5E8BI57_9ASCO</name>
<evidence type="ECO:0000256" key="1">
    <source>
        <dbReference type="ARBA" id="ARBA00002889"/>
    </source>
</evidence>
<dbReference type="GeneID" id="43580590"/>
<dbReference type="Proteomes" id="UP000398389">
    <property type="component" value="Unassembled WGS sequence"/>
</dbReference>
<dbReference type="GO" id="GO:0005730">
    <property type="term" value="C:nucleolus"/>
    <property type="evidence" value="ECO:0007669"/>
    <property type="project" value="InterPro"/>
</dbReference>
<dbReference type="PANTHER" id="PTHR16038:SF4">
    <property type="entry name" value="WD REPEAT-CONTAINING PROTEIN 74"/>
    <property type="match status" value="1"/>
</dbReference>
<comment type="similarity">
    <text evidence="2">Belongs to the NSA1 family.</text>
</comment>
<dbReference type="InterPro" id="IPR036322">
    <property type="entry name" value="WD40_repeat_dom_sf"/>
</dbReference>
<dbReference type="SUPFAM" id="SSF50978">
    <property type="entry name" value="WD40 repeat-like"/>
    <property type="match status" value="1"/>
</dbReference>
<dbReference type="EMBL" id="CABVLU010000002">
    <property type="protein sequence ID" value="VVT48420.1"/>
    <property type="molecule type" value="Genomic_DNA"/>
</dbReference>
<feature type="compositionally biased region" description="Polar residues" evidence="4">
    <location>
        <begin position="139"/>
        <end position="156"/>
    </location>
</feature>
<evidence type="ECO:0000313" key="6">
    <source>
        <dbReference type="Proteomes" id="UP000398389"/>
    </source>
</evidence>
<gene>
    <name evidence="5" type="ORF">SAPINGB_P001770</name>
</gene>
<proteinExistence type="inferred from homology"/>
<feature type="region of interest" description="Disordered" evidence="4">
    <location>
        <begin position="124"/>
        <end position="156"/>
    </location>
</feature>
<reference evidence="5 6" key="1">
    <citation type="submission" date="2019-09" db="EMBL/GenBank/DDBJ databases">
        <authorList>
            <person name="Brejova B."/>
        </authorList>
    </citation>
    <scope>NUCLEOTIDE SEQUENCE [LARGE SCALE GENOMIC DNA]</scope>
</reference>
<dbReference type="RefSeq" id="XP_031852381.1">
    <property type="nucleotide sequence ID" value="XM_031996490.1"/>
</dbReference>
<dbReference type="GO" id="GO:0042273">
    <property type="term" value="P:ribosomal large subunit biogenesis"/>
    <property type="evidence" value="ECO:0007669"/>
    <property type="project" value="InterPro"/>
</dbReference>
<evidence type="ECO:0000313" key="5">
    <source>
        <dbReference type="EMBL" id="VVT48420.1"/>
    </source>
</evidence>
<sequence length="356" mass="39893">MTNKEARHTKCDEIAKRHAVWISDLQFLDIDRPFQSSKDGLRIAVSTRYGEILLYETQISYHPIIQVLASFYPLIQLWFGGNEKELLFSDTQFNVGVFDSVTGKSKLILTGESSSRILSMSANYLPHKSGRDGTRNTKRSLSNNSQPKTETFSETSHQNIFGTLRNQAFPFHSEEADIQSVELRDLGIQASGLLNTTITTLQTNNHSNSQLVSERSQHQSLTSTSTLVTRNIHGDLCNNASETDSASITPDMVITNNEGNNIIESQPILLATGGLDSYLRIFDSETGQMTSKINIDSKISKVLIIDPNPIENKDLLGDFKTDQIKLENYTFKRKKDALDIETVKSKKMKTKNETAH</sequence>
<dbReference type="PANTHER" id="PTHR16038">
    <property type="entry name" value="NOP SEVEN ASSOCIATED PROTEIN 1"/>
    <property type="match status" value="1"/>
</dbReference>
<protein>
    <recommendedName>
        <fullName evidence="3">Ribosome biogenesis protein NSA1</fullName>
    </recommendedName>
</protein>
<evidence type="ECO:0000256" key="2">
    <source>
        <dbReference type="ARBA" id="ARBA00007861"/>
    </source>
</evidence>